<accession>A0A7S0NBB6</accession>
<feature type="transmembrane region" description="Helical" evidence="1">
    <location>
        <begin position="279"/>
        <end position="298"/>
    </location>
</feature>
<feature type="transmembrane region" description="Helical" evidence="1">
    <location>
        <begin position="35"/>
        <end position="55"/>
    </location>
</feature>
<protein>
    <submittedName>
        <fullName evidence="2">Uncharacterized protein</fullName>
    </submittedName>
</protein>
<sequence>MTSQFNAAFDLAKTAVPKWQESLGWNEGYSRRIRLITGLLGLALLFAGIVMQWWAGNNISDVDLGTVCKAYSGDAALMEPQDWLKAKVDYFKRFGAGARPLTLTTMASNYMSFDVGIDGRLDQFLYADPQMWCKHLPQCPAGATCLANIVTNAGTSGTWTGRQISPDPNWNMASGIGHDMTQRIRCGDKARVYRDMLTAVYTDLNGVYQLDPDTNGLWSADKVAIAADRFAIQCATAKGAEGYILGTGPVLSVLACLASGLTLCNYFGGPTTTALAKGLGLLAMAMTLVDFWIISYQASTQYLGSYMFCGSNLAPIVANGLYFDGTPCLDLTSTGGQALNPYLYWTGLMTTVYTAGGVCNIIAIVLFIVSISKTIEVHKFLRFKNLAPSDEI</sequence>
<keyword evidence="1" id="KW-0472">Membrane</keyword>
<keyword evidence="1" id="KW-1133">Transmembrane helix</keyword>
<feature type="transmembrane region" description="Helical" evidence="1">
    <location>
        <begin position="342"/>
        <end position="369"/>
    </location>
</feature>
<evidence type="ECO:0000313" key="2">
    <source>
        <dbReference type="EMBL" id="CAD8663502.1"/>
    </source>
</evidence>
<gene>
    <name evidence="2" type="ORF">CCUR1050_LOCUS33063</name>
</gene>
<keyword evidence="1" id="KW-0812">Transmembrane</keyword>
<proteinExistence type="predicted"/>
<dbReference type="EMBL" id="HBEZ01060185">
    <property type="protein sequence ID" value="CAD8663502.1"/>
    <property type="molecule type" value="Transcribed_RNA"/>
</dbReference>
<name>A0A7S0NBB6_9CRYP</name>
<evidence type="ECO:0000256" key="1">
    <source>
        <dbReference type="SAM" id="Phobius"/>
    </source>
</evidence>
<reference evidence="2" key="1">
    <citation type="submission" date="2021-01" db="EMBL/GenBank/DDBJ databases">
        <authorList>
            <person name="Corre E."/>
            <person name="Pelletier E."/>
            <person name="Niang G."/>
            <person name="Scheremetjew M."/>
            <person name="Finn R."/>
            <person name="Kale V."/>
            <person name="Holt S."/>
            <person name="Cochrane G."/>
            <person name="Meng A."/>
            <person name="Brown T."/>
            <person name="Cohen L."/>
        </authorList>
    </citation>
    <scope>NUCLEOTIDE SEQUENCE</scope>
    <source>
        <strain evidence="2">CCAP979/52</strain>
    </source>
</reference>
<dbReference type="AlphaFoldDB" id="A0A7S0NBB6"/>
<organism evidence="2">
    <name type="scientific">Cryptomonas curvata</name>
    <dbReference type="NCBI Taxonomy" id="233186"/>
    <lineage>
        <taxon>Eukaryota</taxon>
        <taxon>Cryptophyceae</taxon>
        <taxon>Cryptomonadales</taxon>
        <taxon>Cryptomonadaceae</taxon>
        <taxon>Cryptomonas</taxon>
    </lineage>
</organism>
<feature type="transmembrane region" description="Helical" evidence="1">
    <location>
        <begin position="243"/>
        <end position="267"/>
    </location>
</feature>